<sequence length="279" mass="31276">MFQFTEFLRKLDLDPARVRLLRHDARGVAAWRRGGAHAFGCFASFQRRTPPPYGGVEIACHFLPASNLPDGTLTALYVGTTRIADRWEWDGERLPLIQDAEIIEGERGRENVDAFDLEWIDQGSEYAERLLINWGLGGRAWSQWGHRRQKAILEIRLQPQEPPFPGFSGFISRISEIPQFPQAWTGSLAGVRGVYLLITDDGEQYVGSATGIDGFMGRWRQYLVNGHGGNVLLRAAGHRDYAMAILEVASPDMSLGDILTREAFWKTKLGVRAHGLNAN</sequence>
<geneLocation type="plasmid" evidence="1 2">
    <name>pROLI18</name>
</geneLocation>
<evidence type="ECO:0008006" key="3">
    <source>
        <dbReference type="Google" id="ProtNLM"/>
    </source>
</evidence>
<organism evidence="1 2">
    <name type="scientific">Roseobacter fucihabitans</name>
    <dbReference type="NCBI Taxonomy" id="1537242"/>
    <lineage>
        <taxon>Bacteria</taxon>
        <taxon>Pseudomonadati</taxon>
        <taxon>Pseudomonadota</taxon>
        <taxon>Alphaproteobacteria</taxon>
        <taxon>Rhodobacterales</taxon>
        <taxon>Roseobacteraceae</taxon>
        <taxon>Roseobacter</taxon>
    </lineage>
</organism>
<reference evidence="2" key="2">
    <citation type="submission" date="2024-01" db="EMBL/GenBank/DDBJ databases">
        <title>Roseobacter fucihabitans sp. nov., isolated from the brown alga Fucus spiralis.</title>
        <authorList>
            <person name="Hahnke S."/>
            <person name="Berger M."/>
            <person name="Schlingloff A."/>
            <person name="Athale I."/>
            <person name="Neumann-Schaal M."/>
            <person name="Adenaya A."/>
            <person name="Poehlein A."/>
            <person name="Daniel R."/>
            <person name="Pertersen J."/>
            <person name="Brinkhoff T."/>
        </authorList>
    </citation>
    <scope>NUCLEOTIDE SEQUENCE [LARGE SCALE GENOMIC DNA]</scope>
    <source>
        <strain evidence="2">B14</strain>
        <plasmid evidence="2">pROLI18</plasmid>
    </source>
</reference>
<keyword evidence="1" id="KW-0614">Plasmid</keyword>
<evidence type="ECO:0000313" key="2">
    <source>
        <dbReference type="Proteomes" id="UP001318682"/>
    </source>
</evidence>
<protein>
    <recommendedName>
        <fullName evidence="3">GIY-YIG domain-containing protein</fullName>
    </recommendedName>
</protein>
<dbReference type="CDD" id="cd10446">
    <property type="entry name" value="GIY-YIG_unchar_1"/>
    <property type="match status" value="1"/>
</dbReference>
<evidence type="ECO:0000313" key="1">
    <source>
        <dbReference type="EMBL" id="WVX51745.1"/>
    </source>
</evidence>
<dbReference type="EMBL" id="CP143428">
    <property type="protein sequence ID" value="WVX51745.1"/>
    <property type="molecule type" value="Genomic_DNA"/>
</dbReference>
<gene>
    <name evidence="1" type="ORF">ROLI_048470</name>
</gene>
<keyword evidence="2" id="KW-1185">Reference proteome</keyword>
<dbReference type="RefSeq" id="WP_187431956.1">
    <property type="nucleotide sequence ID" value="NZ_CP143428.1"/>
</dbReference>
<dbReference type="SUPFAM" id="SSF82771">
    <property type="entry name" value="GIY-YIG endonuclease"/>
    <property type="match status" value="1"/>
</dbReference>
<accession>A0ABZ2C301</accession>
<proteinExistence type="predicted"/>
<dbReference type="InterPro" id="IPR035901">
    <property type="entry name" value="GIY-YIG_endonuc_sf"/>
</dbReference>
<dbReference type="Proteomes" id="UP001318682">
    <property type="component" value="Plasmid pROLI18"/>
</dbReference>
<reference evidence="1 2" key="1">
    <citation type="submission" date="2015-07" db="EMBL/GenBank/DDBJ databases">
        <authorList>
            <person name="Voget S."/>
            <person name="Dogs M."/>
            <person name="Brinkhoff T.H."/>
            <person name="Daniel R."/>
        </authorList>
    </citation>
    <scope>NUCLEOTIDE SEQUENCE [LARGE SCALE GENOMIC DNA]</scope>
    <source>
        <strain evidence="1 2">B14</strain>
        <plasmid evidence="1 2">pROLI18</plasmid>
    </source>
</reference>
<name>A0ABZ2C301_9RHOB</name>